<dbReference type="RefSeq" id="WP_345447709.1">
    <property type="nucleotide sequence ID" value="NZ_BAABQU010000086.1"/>
</dbReference>
<dbReference type="Pfam" id="PF03050">
    <property type="entry name" value="DDE_Tnp_IS66"/>
    <property type="match status" value="1"/>
</dbReference>
<comment type="caution">
    <text evidence="2">The sequence shown here is derived from an EMBL/GenBank/DDBJ whole genome shotgun (WGS) entry which is preliminary data.</text>
</comment>
<dbReference type="InterPro" id="IPR004291">
    <property type="entry name" value="Transposase_IS66_central"/>
</dbReference>
<evidence type="ECO:0000313" key="2">
    <source>
        <dbReference type="EMBL" id="GAA5441810.1"/>
    </source>
</evidence>
<sequence>MDFLGDLQITQGAITQAAVRLAADGRALAAHVDALQTQIQQAPYVHHDDTGWRVGAQNAWVGAFRSADTVLFRANLRHTNVEVREGLGQNFAGVLISDRFSSYDSRYLQDIRQQKCRRT</sequence>
<keyword evidence="3" id="KW-1185">Reference proteome</keyword>
<name>A0ABP9UJC3_9DEIO</name>
<protein>
    <recommendedName>
        <fullName evidence="1">Transposase IS66 central domain-containing protein</fullName>
    </recommendedName>
</protein>
<gene>
    <name evidence="2" type="ORF">Dcae01_03351</name>
</gene>
<dbReference type="EMBL" id="BAABQU010000086">
    <property type="protein sequence ID" value="GAA5441810.1"/>
    <property type="molecule type" value="Genomic_DNA"/>
</dbReference>
<proteinExistence type="predicted"/>
<dbReference type="Proteomes" id="UP001423409">
    <property type="component" value="Unassembled WGS sequence"/>
</dbReference>
<reference evidence="2 3" key="1">
    <citation type="submission" date="2024-02" db="EMBL/GenBank/DDBJ databases">
        <title>Deinococcus caeni NBRC 101312.</title>
        <authorList>
            <person name="Ichikawa N."/>
            <person name="Katano-Makiyama Y."/>
            <person name="Hidaka K."/>
        </authorList>
    </citation>
    <scope>NUCLEOTIDE SEQUENCE [LARGE SCALE GENOMIC DNA]</scope>
    <source>
        <strain evidence="2 3">NBRC 101312</strain>
    </source>
</reference>
<evidence type="ECO:0000259" key="1">
    <source>
        <dbReference type="Pfam" id="PF03050"/>
    </source>
</evidence>
<accession>A0ABP9UJC3</accession>
<evidence type="ECO:0000313" key="3">
    <source>
        <dbReference type="Proteomes" id="UP001423409"/>
    </source>
</evidence>
<feature type="domain" description="Transposase IS66 central" evidence="1">
    <location>
        <begin position="7"/>
        <end position="116"/>
    </location>
</feature>
<organism evidence="2 3">
    <name type="scientific">Deinococcus caeni</name>
    <dbReference type="NCBI Taxonomy" id="569127"/>
    <lineage>
        <taxon>Bacteria</taxon>
        <taxon>Thermotogati</taxon>
        <taxon>Deinococcota</taxon>
        <taxon>Deinococci</taxon>
        <taxon>Deinococcales</taxon>
        <taxon>Deinococcaceae</taxon>
        <taxon>Deinococcus</taxon>
    </lineage>
</organism>